<evidence type="ECO:0000256" key="2">
    <source>
        <dbReference type="SAM" id="MobiDB-lite"/>
    </source>
</evidence>
<proteinExistence type="predicted"/>
<dbReference type="SMART" id="SM00060">
    <property type="entry name" value="FN3"/>
    <property type="match status" value="3"/>
</dbReference>
<keyword evidence="1" id="KW-0677">Repeat</keyword>
<feature type="region of interest" description="Disordered" evidence="2">
    <location>
        <begin position="332"/>
        <end position="407"/>
    </location>
</feature>
<dbReference type="InterPro" id="IPR050991">
    <property type="entry name" value="ECM_Regulatory_Proteins"/>
</dbReference>
<feature type="domain" description="Fibronectin type-III" evidence="3">
    <location>
        <begin position="49"/>
        <end position="137"/>
    </location>
</feature>
<feature type="domain" description="Fibronectin type-III" evidence="3">
    <location>
        <begin position="138"/>
        <end position="226"/>
    </location>
</feature>
<dbReference type="InterPro" id="IPR036116">
    <property type="entry name" value="FN3_sf"/>
</dbReference>
<feature type="non-terminal residue" evidence="4">
    <location>
        <position position="407"/>
    </location>
</feature>
<evidence type="ECO:0000313" key="4">
    <source>
        <dbReference type="EMBL" id="CAJ0947170.1"/>
    </source>
</evidence>
<dbReference type="Pfam" id="PF00041">
    <property type="entry name" value="fn3"/>
    <property type="match status" value="1"/>
</dbReference>
<feature type="compositionally biased region" description="Polar residues" evidence="2">
    <location>
        <begin position="398"/>
        <end position="407"/>
    </location>
</feature>
<dbReference type="InterPro" id="IPR013783">
    <property type="entry name" value="Ig-like_fold"/>
</dbReference>
<dbReference type="PROSITE" id="PS50853">
    <property type="entry name" value="FN3"/>
    <property type="match status" value="2"/>
</dbReference>
<dbReference type="InterPro" id="IPR003961">
    <property type="entry name" value="FN3_dom"/>
</dbReference>
<organism evidence="4 5">
    <name type="scientific">Ranitomeya imitator</name>
    <name type="common">mimic poison frog</name>
    <dbReference type="NCBI Taxonomy" id="111125"/>
    <lineage>
        <taxon>Eukaryota</taxon>
        <taxon>Metazoa</taxon>
        <taxon>Chordata</taxon>
        <taxon>Craniata</taxon>
        <taxon>Vertebrata</taxon>
        <taxon>Euteleostomi</taxon>
        <taxon>Amphibia</taxon>
        <taxon>Batrachia</taxon>
        <taxon>Anura</taxon>
        <taxon>Neobatrachia</taxon>
        <taxon>Hyloidea</taxon>
        <taxon>Dendrobatidae</taxon>
        <taxon>Dendrobatinae</taxon>
        <taxon>Ranitomeya</taxon>
    </lineage>
</organism>
<protein>
    <recommendedName>
        <fullName evidence="3">Fibronectin type-III domain-containing protein</fullName>
    </recommendedName>
</protein>
<sequence>MVINELNRRPREVQSLKKFFTTSIKENLDMLGVYELVMRWRIRISGFRPITQLYFSGISAFSVNVSWTDPSPPADRFILSYTPIGGDEPIELSLDASIRQTQLLDLMPSTEYLVTLLPVHGTLRAELVEGTVTTGVGPPMDVYVINVTDGSMTVVWRPPPSSFHHYRLSYQSTKGRMDSVVIGNDQTQYTLTNLQPTTEYRISLSSVWGREESERVTITAETALDPPFGLRASNITDSGAVLEWEPPKADVESYVITLTHHTAVDSGKMAAGRWRMCRSRSRRRDLDLRMHHLPAAIFPESTTAQETMEELAGGSGLLQNVCRDLRSTGDTAQHSTVTVDTEQHHHRDTRSGVPHFGTPTHPSLRQRSTLASSSSDPGTRVSLQPPPPSSTCHIDGAQGQQTDATQM</sequence>
<reference evidence="4" key="1">
    <citation type="submission" date="2023-07" db="EMBL/GenBank/DDBJ databases">
        <authorList>
            <person name="Stuckert A."/>
        </authorList>
    </citation>
    <scope>NUCLEOTIDE SEQUENCE</scope>
</reference>
<evidence type="ECO:0000259" key="3">
    <source>
        <dbReference type="PROSITE" id="PS50853"/>
    </source>
</evidence>
<dbReference type="SUPFAM" id="SSF49265">
    <property type="entry name" value="Fibronectin type III"/>
    <property type="match status" value="3"/>
</dbReference>
<comment type="caution">
    <text evidence="4">The sequence shown here is derived from an EMBL/GenBank/DDBJ whole genome shotgun (WGS) entry which is preliminary data.</text>
</comment>
<keyword evidence="5" id="KW-1185">Reference proteome</keyword>
<dbReference type="PANTHER" id="PTHR46708:SF13">
    <property type="entry name" value="TENASCIN-R"/>
    <property type="match status" value="1"/>
</dbReference>
<accession>A0ABN9LVU1</accession>
<dbReference type="CDD" id="cd00063">
    <property type="entry name" value="FN3"/>
    <property type="match status" value="2"/>
</dbReference>
<name>A0ABN9LVU1_9NEOB</name>
<gene>
    <name evidence="4" type="ORF">RIMI_LOCUS11611395</name>
</gene>
<evidence type="ECO:0000313" key="5">
    <source>
        <dbReference type="Proteomes" id="UP001176940"/>
    </source>
</evidence>
<dbReference type="PANTHER" id="PTHR46708">
    <property type="entry name" value="TENASCIN"/>
    <property type="match status" value="1"/>
</dbReference>
<feature type="compositionally biased region" description="Polar residues" evidence="2">
    <location>
        <begin position="360"/>
        <end position="377"/>
    </location>
</feature>
<evidence type="ECO:0000256" key="1">
    <source>
        <dbReference type="ARBA" id="ARBA00022737"/>
    </source>
</evidence>
<dbReference type="Proteomes" id="UP001176940">
    <property type="component" value="Unassembled WGS sequence"/>
</dbReference>
<dbReference type="Gene3D" id="2.60.40.10">
    <property type="entry name" value="Immunoglobulins"/>
    <property type="match status" value="3"/>
</dbReference>
<dbReference type="EMBL" id="CAUEEQ010026522">
    <property type="protein sequence ID" value="CAJ0947170.1"/>
    <property type="molecule type" value="Genomic_DNA"/>
</dbReference>